<dbReference type="HAMAP" id="MF_00579">
    <property type="entry name" value="FTR"/>
    <property type="match status" value="1"/>
</dbReference>
<dbReference type="GO" id="GO:0006730">
    <property type="term" value="P:one-carbon metabolic process"/>
    <property type="evidence" value="ECO:0007669"/>
    <property type="project" value="InterPro"/>
</dbReference>
<dbReference type="NCBIfam" id="TIGR03119">
    <property type="entry name" value="one_C_fhcD"/>
    <property type="match status" value="1"/>
</dbReference>
<dbReference type="Gene3D" id="3.30.70.520">
    <property type="match status" value="2"/>
</dbReference>
<keyword evidence="2" id="KW-0808">Transferase</keyword>
<proteinExistence type="inferred from homology"/>
<evidence type="ECO:0000256" key="1">
    <source>
        <dbReference type="ARBA" id="ARBA00006770"/>
    </source>
</evidence>
<sequence length="305" mass="33023">MRMELNGVEIEDTYCEAFGGFFTRVLVTAKNEKLVSIAAQVATGYGTSTIHCDAEAGIDVFVPPDKTPDNRPGVALMFFKTKKDQMSKVLMNRVGQCIFTCPTTACFDGLDISLIPEKEFEIKMGANLKFFGDGFQEKTEGKYSFEAWKIPVMDGEFVVQSMVKVGKGVAGGNFLIIGKDQDSALEAAFKSIEAIKDVPNVIAPFPGGIARSGSKVGSKYSFLNASTNDPLCPTLREKIDHSQLKEGDNCVYEIILDGATESAIKTAMKLGIEAAVKAPGINRISAGNFGGKLGKFQYRLYDVLS</sequence>
<dbReference type="PIRSF" id="PIRSF006414">
    <property type="entry name" value="Ftr_formyl_trnsf"/>
    <property type="match status" value="1"/>
</dbReference>
<dbReference type="Pfam" id="PF02741">
    <property type="entry name" value="FTR_C"/>
    <property type="match status" value="1"/>
</dbReference>
<dbReference type="InterPro" id="IPR023447">
    <property type="entry name" value="ForMFR_H4MPT_ForTrfase_fd-like"/>
</dbReference>
<dbReference type="SUPFAM" id="SSF55112">
    <property type="entry name" value="Formylmethanofuran:tetrahydromethanopterin formyltransferase"/>
    <property type="match status" value="2"/>
</dbReference>
<evidence type="ECO:0000259" key="3">
    <source>
        <dbReference type="Pfam" id="PF01913"/>
    </source>
</evidence>
<name>A0A0F9TWB9_9ZZZZ</name>
<reference evidence="5" key="1">
    <citation type="journal article" date="2015" name="Nature">
        <title>Complex archaea that bridge the gap between prokaryotes and eukaryotes.</title>
        <authorList>
            <person name="Spang A."/>
            <person name="Saw J.H."/>
            <person name="Jorgensen S.L."/>
            <person name="Zaremba-Niedzwiedzka K."/>
            <person name="Martijn J."/>
            <person name="Lind A.E."/>
            <person name="van Eijk R."/>
            <person name="Schleper C."/>
            <person name="Guy L."/>
            <person name="Ettema T.J."/>
        </authorList>
    </citation>
    <scope>NUCLEOTIDE SEQUENCE</scope>
</reference>
<comment type="caution">
    <text evidence="5">The sequence shown here is derived from an EMBL/GenBank/DDBJ whole genome shotgun (WGS) entry which is preliminary data.</text>
</comment>
<dbReference type="InterPro" id="IPR022667">
    <property type="entry name" value="ForMFR_H4MPT_ForTrfase_N"/>
</dbReference>
<gene>
    <name evidence="5" type="ORF">LCGC14_0680630</name>
</gene>
<feature type="domain" description="Formylmethanofuran: tetrahydromethanopterin formyltransferase Ftr C-terminal" evidence="4">
    <location>
        <begin position="155"/>
        <end position="303"/>
    </location>
</feature>
<evidence type="ECO:0008006" key="6">
    <source>
        <dbReference type="Google" id="ProtNLM"/>
    </source>
</evidence>
<dbReference type="NCBIfam" id="NF002554">
    <property type="entry name" value="PRK02114.1"/>
    <property type="match status" value="1"/>
</dbReference>
<organism evidence="5">
    <name type="scientific">marine sediment metagenome</name>
    <dbReference type="NCBI Taxonomy" id="412755"/>
    <lineage>
        <taxon>unclassified sequences</taxon>
        <taxon>metagenomes</taxon>
        <taxon>ecological metagenomes</taxon>
    </lineage>
</organism>
<protein>
    <recommendedName>
        <fullName evidence="6">Formylmethanofuran--tetrahydromethanopterin N-formyltransferase</fullName>
    </recommendedName>
</protein>
<dbReference type="InterPro" id="IPR002770">
    <property type="entry name" value="ForMFR_H4MPT_ForTrfase_C"/>
</dbReference>
<feature type="domain" description="Formylmethanofuran: tetrahydromethanopterin formyltransferase Ftr N-terminal" evidence="3">
    <location>
        <begin position="3"/>
        <end position="152"/>
    </location>
</feature>
<accession>A0A0F9TWB9</accession>
<dbReference type="InterPro" id="IPR014053">
    <property type="entry name" value="ForMFR_H4MPT_ForTrfase"/>
</dbReference>
<comment type="similarity">
    <text evidence="1">Belongs to the FTR family.</text>
</comment>
<evidence type="ECO:0000256" key="2">
    <source>
        <dbReference type="ARBA" id="ARBA00022679"/>
    </source>
</evidence>
<dbReference type="GO" id="GO:0030270">
    <property type="term" value="F:formylmethanofuran-tetrahydromethanopterin N-formyltransferase activity"/>
    <property type="evidence" value="ECO:0007669"/>
    <property type="project" value="InterPro"/>
</dbReference>
<dbReference type="AlphaFoldDB" id="A0A0F9TWB9"/>
<evidence type="ECO:0000313" key="5">
    <source>
        <dbReference type="EMBL" id="KKN45673.1"/>
    </source>
</evidence>
<dbReference type="EMBL" id="LAZR01001373">
    <property type="protein sequence ID" value="KKN45673.1"/>
    <property type="molecule type" value="Genomic_DNA"/>
</dbReference>
<dbReference type="Pfam" id="PF01913">
    <property type="entry name" value="FTR"/>
    <property type="match status" value="1"/>
</dbReference>
<evidence type="ECO:0000259" key="4">
    <source>
        <dbReference type="Pfam" id="PF02741"/>
    </source>
</evidence>